<reference evidence="2" key="3">
    <citation type="journal article" date="2000" name="Genome Res.">
        <title>RIKEN integrated sequence analysis (RISA) system--384-format sequencing pipeline with 384 multicapillary sequencer.</title>
        <authorList>
            <person name="Shibata K."/>
            <person name="Itoh M."/>
            <person name="Aizawa K."/>
            <person name="Nagaoka S."/>
            <person name="Sasaki N."/>
            <person name="Carninci P."/>
            <person name="Konno H."/>
            <person name="Akiyama J."/>
            <person name="Nishi K."/>
            <person name="Kitsunai T."/>
            <person name="Tashiro H."/>
            <person name="Itoh M."/>
            <person name="Sumi N."/>
            <person name="Ishii Y."/>
            <person name="Nakamura S."/>
            <person name="Hazama M."/>
            <person name="Nishine T."/>
            <person name="Harada A."/>
            <person name="Yamamoto R."/>
            <person name="Matsumoto H."/>
            <person name="Sakaguchi S."/>
            <person name="Ikegami T."/>
            <person name="Kashiwagi K."/>
            <person name="Fujiwake S."/>
            <person name="Inoue K."/>
            <person name="Togawa Y."/>
            <person name="Izawa M."/>
            <person name="Ohara E."/>
            <person name="Watahiki M."/>
            <person name="Yoneda Y."/>
            <person name="Ishikawa T."/>
            <person name="Ozawa K."/>
            <person name="Tanaka T."/>
            <person name="Matsuura S."/>
            <person name="Kawai J."/>
            <person name="Okazaki Y."/>
            <person name="Muramatsu M."/>
            <person name="Inoue Y."/>
            <person name="Kira A."/>
            <person name="Hayashizaki Y."/>
        </authorList>
    </citation>
    <scope>NUCLEOTIDE SEQUENCE</scope>
    <source>
        <strain evidence="2">C57BL/6J</strain>
        <tissue evidence="2">Thymus</tissue>
    </source>
</reference>
<evidence type="ECO:0000256" key="1">
    <source>
        <dbReference type="SAM" id="Phobius"/>
    </source>
</evidence>
<proteinExistence type="evidence at transcript level"/>
<dbReference type="AlphaFoldDB" id="Q3UUS7"/>
<dbReference type="MGI" id="MGI:5012002">
    <property type="gene designation" value="Gm19817"/>
</dbReference>
<keyword evidence="1" id="KW-1133">Transmembrane helix</keyword>
<reference evidence="2" key="6">
    <citation type="submission" date="2004-03" db="EMBL/GenBank/DDBJ databases">
        <authorList>
            <person name="Arakawa T."/>
            <person name="Carninci P."/>
            <person name="Fukuda S."/>
            <person name="Hashizume W."/>
            <person name="Hayashida K."/>
            <person name="Hori F."/>
            <person name="Iida J."/>
            <person name="Imamura K."/>
            <person name="Imotani K."/>
            <person name="Itoh M."/>
            <person name="Kanagawa S."/>
            <person name="Kawai J."/>
            <person name="Kojima M."/>
            <person name="Konno H."/>
            <person name="Murata M."/>
            <person name="Nakamura M."/>
            <person name="Ninomiya N."/>
            <person name="Nishiyori H."/>
            <person name="Nomura K."/>
            <person name="Ohno M."/>
            <person name="Sakazume N."/>
            <person name="Sano H."/>
            <person name="Sasaki D."/>
            <person name="Shibata K."/>
            <person name="Shiraki T."/>
            <person name="Tagami M."/>
            <person name="Tagami Y."/>
            <person name="Waki K."/>
            <person name="Watahiki A."/>
            <person name="Muramatsu M."/>
            <person name="Hayashizaki Y."/>
        </authorList>
    </citation>
    <scope>NUCLEOTIDE SEQUENCE</scope>
    <source>
        <strain evidence="2">C57BL/6J</strain>
        <tissue evidence="2">Thymus</tissue>
    </source>
</reference>
<reference evidence="2" key="8">
    <citation type="journal article" date="2005" name="Science">
        <title>Antisense Transcription in the Mammalian Transcriptome.</title>
        <authorList>
            <consortium name="RIKEN Genome Exploration Research Group and Genome Science Group (Genome Network Project Core Group) and the FANTOM Consortium"/>
        </authorList>
    </citation>
    <scope>NUCLEOTIDE SEQUENCE</scope>
    <source>
        <strain evidence="2">C57BL/6J</strain>
        <tissue evidence="2">Thymus</tissue>
    </source>
</reference>
<gene>
    <name evidence="3" type="primary">Gm19817</name>
</gene>
<reference evidence="2" key="5">
    <citation type="journal article" date="2002" name="Nature">
        <title>Analysis of the mouse transcriptome based on functional annotation of 60,770 full-length cDNAs.</title>
        <authorList>
            <consortium name="The FANTOM Consortium and the RIKEN Genome Exploration Research Group Phase I and II Team"/>
        </authorList>
    </citation>
    <scope>NUCLEOTIDE SEQUENCE</scope>
    <source>
        <strain evidence="2">C57BL/6J</strain>
        <tissue evidence="2">Thymus</tissue>
    </source>
</reference>
<organism evidence="2">
    <name type="scientific">Mus musculus</name>
    <name type="common">Mouse</name>
    <dbReference type="NCBI Taxonomy" id="10090"/>
    <lineage>
        <taxon>Eukaryota</taxon>
        <taxon>Metazoa</taxon>
        <taxon>Chordata</taxon>
        <taxon>Craniata</taxon>
        <taxon>Vertebrata</taxon>
        <taxon>Euteleostomi</taxon>
        <taxon>Mammalia</taxon>
        <taxon>Eutheria</taxon>
        <taxon>Euarchontoglires</taxon>
        <taxon>Glires</taxon>
        <taxon>Rodentia</taxon>
        <taxon>Myomorpha</taxon>
        <taxon>Muroidea</taxon>
        <taxon>Muridae</taxon>
        <taxon>Murinae</taxon>
        <taxon>Mus</taxon>
        <taxon>Mus</taxon>
    </lineage>
</organism>
<name>Q3UUS7_MOUSE</name>
<keyword evidence="1" id="KW-0472">Membrane</keyword>
<reference evidence="2" key="1">
    <citation type="journal article" date="1999" name="Methods Enzymol.">
        <title>High-efficiency full-length cDNA cloning.</title>
        <authorList>
            <person name="Carninci P."/>
            <person name="Hayashizaki Y."/>
        </authorList>
    </citation>
    <scope>NUCLEOTIDE SEQUENCE</scope>
    <source>
        <strain evidence="2">C57BL/6J</strain>
        <tissue evidence="2">Thymus</tissue>
    </source>
</reference>
<reference evidence="2" key="7">
    <citation type="journal article" date="2005" name="Science">
        <title>The Transcriptional Landscape of the Mammalian Genome.</title>
        <authorList>
            <consortium name="The FANTOM Consortium"/>
            <consortium name="Riken Genome Exploration Research Group and Genome Science Group (Genome Network Project Core Group)"/>
        </authorList>
    </citation>
    <scope>NUCLEOTIDE SEQUENCE</scope>
    <source>
        <strain evidence="2">C57BL/6J</strain>
        <tissue evidence="2">Thymus</tissue>
    </source>
</reference>
<evidence type="ECO:0000313" key="3">
    <source>
        <dbReference type="MGI" id="MGI:5012002"/>
    </source>
</evidence>
<reference evidence="2" key="2">
    <citation type="journal article" date="2000" name="Genome Res.">
        <title>Normalization and subtraction of cap-trapper-selected cDNAs to prepare full-length cDNA libraries for rapid discovery of new genes.</title>
        <authorList>
            <person name="Carninci P."/>
            <person name="Shibata Y."/>
            <person name="Hayatsu N."/>
            <person name="Sugahara Y."/>
            <person name="Shibata K."/>
            <person name="Itoh M."/>
            <person name="Konno H."/>
            <person name="Okazaki Y."/>
            <person name="Muramatsu M."/>
            <person name="Hayashizaki Y."/>
        </authorList>
    </citation>
    <scope>NUCLEOTIDE SEQUENCE</scope>
    <source>
        <strain evidence="2">C57BL/6J</strain>
        <tissue evidence="2">Thymus</tissue>
    </source>
</reference>
<dbReference type="EMBL" id="AK138075">
    <property type="protein sequence ID" value="BAE23547.1"/>
    <property type="molecule type" value="mRNA"/>
</dbReference>
<protein>
    <submittedName>
        <fullName evidence="2">Uncharacterized protein</fullName>
    </submittedName>
</protein>
<reference evidence="2" key="4">
    <citation type="journal article" date="2001" name="Nature">
        <title>Functional annotation of a full-length mouse cDNA collection.</title>
        <authorList>
            <consortium name="The RIKEN Genome Exploration Research Group Phase II Team and the FANTOM Consortium"/>
        </authorList>
    </citation>
    <scope>NUCLEOTIDE SEQUENCE</scope>
    <source>
        <strain evidence="2">C57BL/6J</strain>
        <tissue evidence="2">Thymus</tissue>
    </source>
</reference>
<evidence type="ECO:0000313" key="2">
    <source>
        <dbReference type="EMBL" id="BAE23547.1"/>
    </source>
</evidence>
<accession>Q3UUS7</accession>
<sequence>MVPGPPKITGNLLVLLCILSSFPIFLLSPILSSWFTQYRFPEFLLLAMFCLGCGYCAVNRESVDLLPLWSNV</sequence>
<keyword evidence="1" id="KW-0812">Transmembrane</keyword>
<feature type="transmembrane region" description="Helical" evidence="1">
    <location>
        <begin position="12"/>
        <end position="31"/>
    </location>
</feature>
<dbReference type="AGR" id="MGI:5012002"/>